<reference evidence="2 3" key="1">
    <citation type="submission" date="2020-12" db="EMBL/GenBank/DDBJ databases">
        <title>Nonconservative transfer and diversity of a new family of integrative and conjugative elements associated with antibiotic resistance in zoonotic pathogen Streptococcus suis.</title>
        <authorList>
            <person name="Huang J."/>
        </authorList>
    </citation>
    <scope>NUCLEOTIDE SEQUENCE [LARGE SCALE GENOMIC DNA]</scope>
    <source>
        <strain evidence="2 3">YZDH1</strain>
    </source>
</reference>
<dbReference type="InterPro" id="IPR025164">
    <property type="entry name" value="Toastrack_DUF4097"/>
</dbReference>
<evidence type="ECO:0000313" key="2">
    <source>
        <dbReference type="EMBL" id="QPO26819.1"/>
    </source>
</evidence>
<protein>
    <submittedName>
        <fullName evidence="2">DUF4097 family beta strand repeat protein</fullName>
    </submittedName>
</protein>
<dbReference type="AlphaFoldDB" id="A0A0Z8FFI1"/>
<dbReference type="Pfam" id="PF13349">
    <property type="entry name" value="DUF4097"/>
    <property type="match status" value="1"/>
</dbReference>
<feature type="domain" description="DUF4097" evidence="1">
    <location>
        <begin position="52"/>
        <end position="348"/>
    </location>
</feature>
<dbReference type="RefSeq" id="WP_043025470.1">
    <property type="nucleotide sequence ID" value="NZ_CEDT01000002.1"/>
</dbReference>
<accession>A0A0Z8FFI1</accession>
<dbReference type="EMBL" id="CP065430">
    <property type="protein sequence ID" value="QPO26819.1"/>
    <property type="molecule type" value="Genomic_DNA"/>
</dbReference>
<organism evidence="2 3">
    <name type="scientific">Streptococcus suis</name>
    <dbReference type="NCBI Taxonomy" id="1307"/>
    <lineage>
        <taxon>Bacteria</taxon>
        <taxon>Bacillati</taxon>
        <taxon>Bacillota</taxon>
        <taxon>Bacilli</taxon>
        <taxon>Lactobacillales</taxon>
        <taxon>Streptococcaceae</taxon>
        <taxon>Streptococcus</taxon>
    </lineage>
</organism>
<dbReference type="Proteomes" id="UP000594569">
    <property type="component" value="Chromosome"/>
</dbReference>
<gene>
    <name evidence="2" type="ORF">I5V48_01340</name>
</gene>
<proteinExistence type="predicted"/>
<evidence type="ECO:0000259" key="1">
    <source>
        <dbReference type="Pfam" id="PF13349"/>
    </source>
</evidence>
<sequence>MKKKLTIAIIIGFVSLIAGLILAGIGFFTGGITRLEEVAAPTEVHKTFTDLNTIKIDFIPHSVYIKESSDNNYHVTYANSDNNIQNPLKLSEKDGVLTLSAQELKFAIEGIMQYLGERLAQRDIDVNSVTIEVPKGKTLDKLEGHNLHFYDFGGFTIENIHIKEANLSGGVNLAKVTIDSGQIEAGYFQATQSTLKDMYINLQGSSVHLYETSLENVTIKNYQELNANQLTLLGKNVLTPSEYSLSVTNINLTDKSLQDINLNISTQLDIKTLAEHLGYHYETLEELKQAVGDMSYFNEQAENVGIFTKDKYQTLSIKKEEDKQTLTLEKKESNNSLTVTSTNATINLRTPTPK</sequence>
<evidence type="ECO:0000313" key="3">
    <source>
        <dbReference type="Proteomes" id="UP000594569"/>
    </source>
</evidence>
<name>A0A0Z8FFI1_STRSU</name>